<dbReference type="InterPro" id="IPR021133">
    <property type="entry name" value="HEAT_type_2"/>
</dbReference>
<dbReference type="Proteomes" id="UP001500466">
    <property type="component" value="Unassembled WGS sequence"/>
</dbReference>
<proteinExistence type="predicted"/>
<evidence type="ECO:0000313" key="2">
    <source>
        <dbReference type="Proteomes" id="UP001500466"/>
    </source>
</evidence>
<dbReference type="InterPro" id="IPR016024">
    <property type="entry name" value="ARM-type_fold"/>
</dbReference>
<evidence type="ECO:0000313" key="1">
    <source>
        <dbReference type="EMBL" id="GAA4981273.1"/>
    </source>
</evidence>
<dbReference type="Gene3D" id="1.25.10.10">
    <property type="entry name" value="Leucine-rich Repeat Variant"/>
    <property type="match status" value="1"/>
</dbReference>
<dbReference type="EMBL" id="BAABHS010000023">
    <property type="protein sequence ID" value="GAA4981273.1"/>
    <property type="molecule type" value="Genomic_DNA"/>
</dbReference>
<sequence length="440" mass="46994">MIAALDSCVLRDPRAVPATESRSLYYARLYDRLGAGLDALAAHLICDEDWTDEDADRTALPLAVLGTLARAGRSDAVALLRRYAAEGRDWTLAVEHLARAADPAALSGMLALALERGEDDELYDCVRQGTGMRPWRVWGFQDARMRAIVEQVDLDWWRWELARGKSAAGQDTAPADGPQVPPRMQPTVDQVLSEAAASPRRSFVCGRRLASVATAEHRALILAAAWSGAAGARVAALRYLGDLGDPALLDLAENALGDESPAVVRQAAVQAVGGLRTREAVGRARDWLGAGKDGALGDVAVRILAGAGGPADGPVLIAALQRCRHDHRGDRRFALGDLVDGVGRLGLVDAVEPVRDVYLGSPCAGLRSRAVDTLARIEPAFGGTTAVECLWDCEAGTRRIAVDRADLAVDGVLERFRELARDPSEDEGVRSAARRRLAAL</sequence>
<comment type="caution">
    <text evidence="1">The sequence shown here is derived from an EMBL/GenBank/DDBJ whole genome shotgun (WGS) entry which is preliminary data.</text>
</comment>
<keyword evidence="2" id="KW-1185">Reference proteome</keyword>
<accession>A0ABP9HX65</accession>
<name>A0ABP9HX65_9ACTN</name>
<reference evidence="2" key="1">
    <citation type="journal article" date="2019" name="Int. J. Syst. Evol. Microbiol.">
        <title>The Global Catalogue of Microorganisms (GCM) 10K type strain sequencing project: providing services to taxonomists for standard genome sequencing and annotation.</title>
        <authorList>
            <consortium name="The Broad Institute Genomics Platform"/>
            <consortium name="The Broad Institute Genome Sequencing Center for Infectious Disease"/>
            <person name="Wu L."/>
            <person name="Ma J."/>
        </authorList>
    </citation>
    <scope>NUCLEOTIDE SEQUENCE [LARGE SCALE GENOMIC DNA]</scope>
    <source>
        <strain evidence="2">JCM 17986</strain>
    </source>
</reference>
<protein>
    <recommendedName>
        <fullName evidence="3">HEAT repeat domain-containing protein</fullName>
    </recommendedName>
</protein>
<dbReference type="SUPFAM" id="SSF48371">
    <property type="entry name" value="ARM repeat"/>
    <property type="match status" value="1"/>
</dbReference>
<evidence type="ECO:0008006" key="3">
    <source>
        <dbReference type="Google" id="ProtNLM"/>
    </source>
</evidence>
<gene>
    <name evidence="1" type="ORF">GCM10023205_58100</name>
</gene>
<dbReference type="PROSITE" id="PS50077">
    <property type="entry name" value="HEAT_REPEAT"/>
    <property type="match status" value="1"/>
</dbReference>
<dbReference type="InterPro" id="IPR011989">
    <property type="entry name" value="ARM-like"/>
</dbReference>
<organism evidence="1 2">
    <name type="scientific">Yinghuangia aomiensis</name>
    <dbReference type="NCBI Taxonomy" id="676205"/>
    <lineage>
        <taxon>Bacteria</taxon>
        <taxon>Bacillati</taxon>
        <taxon>Actinomycetota</taxon>
        <taxon>Actinomycetes</taxon>
        <taxon>Kitasatosporales</taxon>
        <taxon>Streptomycetaceae</taxon>
        <taxon>Yinghuangia</taxon>
    </lineage>
</organism>